<evidence type="ECO:0000256" key="6">
    <source>
        <dbReference type="ARBA" id="ARBA00022840"/>
    </source>
</evidence>
<dbReference type="Gene3D" id="3.30.200.20">
    <property type="entry name" value="Phosphorylase Kinase, domain 1"/>
    <property type="match status" value="1"/>
</dbReference>
<evidence type="ECO:0000256" key="4">
    <source>
        <dbReference type="ARBA" id="ARBA00022741"/>
    </source>
</evidence>
<dbReference type="InterPro" id="IPR017441">
    <property type="entry name" value="Protein_kinase_ATP_BS"/>
</dbReference>
<dbReference type="AlphaFoldDB" id="A0A7E4VJV5"/>
<reference evidence="11" key="2">
    <citation type="submission" date="2020-10" db="UniProtKB">
        <authorList>
            <consortium name="WormBaseParasite"/>
        </authorList>
    </citation>
    <scope>IDENTIFICATION</scope>
</reference>
<evidence type="ECO:0000313" key="11">
    <source>
        <dbReference type="WBParaSite" id="Pan_g22085.t1"/>
    </source>
</evidence>
<dbReference type="InterPro" id="IPR008271">
    <property type="entry name" value="Ser/Thr_kinase_AS"/>
</dbReference>
<dbReference type="InterPro" id="IPR050205">
    <property type="entry name" value="CDPK_Ser/Thr_kinases"/>
</dbReference>
<dbReference type="GO" id="GO:0004674">
    <property type="term" value="F:protein serine/threonine kinase activity"/>
    <property type="evidence" value="ECO:0007669"/>
    <property type="project" value="UniProtKB-KW"/>
</dbReference>
<feature type="compositionally biased region" description="Acidic residues" evidence="8">
    <location>
        <begin position="151"/>
        <end position="180"/>
    </location>
</feature>
<feature type="compositionally biased region" description="Polar residues" evidence="8">
    <location>
        <begin position="111"/>
        <end position="135"/>
    </location>
</feature>
<dbReference type="PROSITE" id="PS00107">
    <property type="entry name" value="PROTEIN_KINASE_ATP"/>
    <property type="match status" value="1"/>
</dbReference>
<dbReference type="PROSITE" id="PS50011">
    <property type="entry name" value="PROTEIN_KINASE_DOM"/>
    <property type="match status" value="1"/>
</dbReference>
<dbReference type="SMART" id="SM00220">
    <property type="entry name" value="S_TKc"/>
    <property type="match status" value="1"/>
</dbReference>
<evidence type="ECO:0000313" key="10">
    <source>
        <dbReference type="Proteomes" id="UP000492821"/>
    </source>
</evidence>
<dbReference type="PANTHER" id="PTHR24349">
    <property type="entry name" value="SERINE/THREONINE-PROTEIN KINASE"/>
    <property type="match status" value="1"/>
</dbReference>
<protein>
    <submittedName>
        <fullName evidence="11">Protein kinase domain-containing protein</fullName>
    </submittedName>
</protein>
<keyword evidence="3" id="KW-0808">Transferase</keyword>
<evidence type="ECO:0000256" key="2">
    <source>
        <dbReference type="ARBA" id="ARBA00022527"/>
    </source>
</evidence>
<evidence type="ECO:0000256" key="5">
    <source>
        <dbReference type="ARBA" id="ARBA00022777"/>
    </source>
</evidence>
<dbReference type="InterPro" id="IPR011009">
    <property type="entry name" value="Kinase-like_dom_sf"/>
</dbReference>
<evidence type="ECO:0000259" key="9">
    <source>
        <dbReference type="PROSITE" id="PS50011"/>
    </source>
</evidence>
<dbReference type="GO" id="GO:0005524">
    <property type="term" value="F:ATP binding"/>
    <property type="evidence" value="ECO:0007669"/>
    <property type="project" value="UniProtKB-UniRule"/>
</dbReference>
<dbReference type="Proteomes" id="UP000492821">
    <property type="component" value="Unassembled WGS sequence"/>
</dbReference>
<organism evidence="10 11">
    <name type="scientific">Panagrellus redivivus</name>
    <name type="common">Microworm</name>
    <dbReference type="NCBI Taxonomy" id="6233"/>
    <lineage>
        <taxon>Eukaryota</taxon>
        <taxon>Metazoa</taxon>
        <taxon>Ecdysozoa</taxon>
        <taxon>Nematoda</taxon>
        <taxon>Chromadorea</taxon>
        <taxon>Rhabditida</taxon>
        <taxon>Tylenchina</taxon>
        <taxon>Panagrolaimomorpha</taxon>
        <taxon>Panagrolaimoidea</taxon>
        <taxon>Panagrolaimidae</taxon>
        <taxon>Panagrellus</taxon>
    </lineage>
</organism>
<dbReference type="FunFam" id="3.30.200.20:FF:000906">
    <property type="entry name" value="CRE-MNK-1 protein"/>
    <property type="match status" value="1"/>
</dbReference>
<evidence type="ECO:0000256" key="8">
    <source>
        <dbReference type="SAM" id="MobiDB-lite"/>
    </source>
</evidence>
<dbReference type="SUPFAM" id="SSF56112">
    <property type="entry name" value="Protein kinase-like (PK-like)"/>
    <property type="match status" value="1"/>
</dbReference>
<keyword evidence="6 7" id="KW-0067">ATP-binding</keyword>
<evidence type="ECO:0000256" key="1">
    <source>
        <dbReference type="ARBA" id="ARBA00006692"/>
    </source>
</evidence>
<accession>A0A7E4VJV5</accession>
<dbReference type="PROSITE" id="PS00108">
    <property type="entry name" value="PROTEIN_KINASE_ST"/>
    <property type="match status" value="1"/>
</dbReference>
<feature type="region of interest" description="Disordered" evidence="8">
    <location>
        <begin position="72"/>
        <end position="217"/>
    </location>
</feature>
<dbReference type="Pfam" id="PF00069">
    <property type="entry name" value="Pkinase"/>
    <property type="match status" value="1"/>
</dbReference>
<evidence type="ECO:0000256" key="7">
    <source>
        <dbReference type="PROSITE-ProRule" id="PRU10141"/>
    </source>
</evidence>
<proteinExistence type="inferred from homology"/>
<feature type="domain" description="Protein kinase" evidence="9">
    <location>
        <begin position="251"/>
        <end position="558"/>
    </location>
</feature>
<keyword evidence="10" id="KW-1185">Reference proteome</keyword>
<evidence type="ECO:0000256" key="3">
    <source>
        <dbReference type="ARBA" id="ARBA00022679"/>
    </source>
</evidence>
<dbReference type="Gene3D" id="1.10.510.10">
    <property type="entry name" value="Transferase(Phosphotransferase) domain 1"/>
    <property type="match status" value="1"/>
</dbReference>
<keyword evidence="4 7" id="KW-0547">Nucleotide-binding</keyword>
<keyword evidence="2" id="KW-0723">Serine/threonine-protein kinase</keyword>
<feature type="binding site" evidence="7">
    <location>
        <position position="280"/>
    </location>
    <ligand>
        <name>ATP</name>
        <dbReference type="ChEBI" id="CHEBI:30616"/>
    </ligand>
</feature>
<sequence length="721" mass="79920">MFQFDEEHNDSGFESPNVAADRFARKSEEESLVLNTFHQADGPAVTASSKPCPYAPYNTTFGASYATDWRDFASSTPVRPDSHRSPLFQPAAALQPPPRSFFVGPDDDDYNTSTTVGGATAPLTMSSLAGRNNDSGILEPSNRPTDLDFAGLDDDTDFDEHDEEDSLDEDDYDRSDSEDEYPFHFEEDDSGHGTVSTEPSLDDESGEHPSELVSLPRAINVGGLSRSLGGRGFLPPPRVRKHKLQFTDFYTLTNDHLGQGAYASVQTAVKKATGQEFAVKLVSKHEAGHTRPRVMREVEIFRMCQGHPNIVQLEEWFEDADYFYLVFEKMHGGPLLAHIQRKTAFTEEEASQVTADIANALRFLHERGIAHRDIKPENLLCVHSDRVVPVKLCDLDLASKPPKNGRRQRRTAFGDLMKPSKATVSRSLPIRCSEPDLASPVGSAEFMAPEVVDTFVGERLKYDKRCDLWGLGCVLYVMLCGYPPFYGSCDNEDCAWNQGEACDDCQESLFRSIQKADYEFPEDWDMVSDEAKDLINHLLVKDVNARYTAEEVLNHPWVVHEAPQLPLQTTNNLLARKDSARDMSIMNENFNVLARFGAAPEGDSASDSLGTPPSPVYLPPTIAANPTQHPLMNMNGSVIYAPTMAPNGPAYVPEVRNGTTYFVPTQPQNPPATTWLREGSADQLSGNMAKLNLETCTNAMHREDSKHDMRAGGARETQVNV</sequence>
<dbReference type="InterPro" id="IPR000719">
    <property type="entry name" value="Prot_kinase_dom"/>
</dbReference>
<name>A0A7E4VJV5_PANRE</name>
<comment type="similarity">
    <text evidence="1">Belongs to the protein kinase superfamily. CAMK Ser/Thr protein kinase family.</text>
</comment>
<dbReference type="WBParaSite" id="Pan_g22085.t1">
    <property type="protein sequence ID" value="Pan_g22085.t1"/>
    <property type="gene ID" value="Pan_g22085"/>
</dbReference>
<keyword evidence="5" id="KW-0418">Kinase</keyword>
<reference evidence="10" key="1">
    <citation type="journal article" date="2013" name="Genetics">
        <title>The draft genome and transcriptome of Panagrellus redivivus are shaped by the harsh demands of a free-living lifestyle.</title>
        <authorList>
            <person name="Srinivasan J."/>
            <person name="Dillman A.R."/>
            <person name="Macchietto M.G."/>
            <person name="Heikkinen L."/>
            <person name="Lakso M."/>
            <person name="Fracchia K.M."/>
            <person name="Antoshechkin I."/>
            <person name="Mortazavi A."/>
            <person name="Wong G."/>
            <person name="Sternberg P.W."/>
        </authorList>
    </citation>
    <scope>NUCLEOTIDE SEQUENCE [LARGE SCALE GENOMIC DNA]</scope>
    <source>
        <strain evidence="10">MT8872</strain>
    </source>
</reference>